<keyword evidence="3" id="KW-1185">Reference proteome</keyword>
<sequence>MTIQLDHTIIHATDPEASARFLADLLGLAPPKAVGPFHVVQVDNHVSLDFMADDRPIRPQHYAFLVGETEFDEIFARITARGLRYWADPIHRQPGQINTRDGGRGVYWPDPDRHNMEILTKS</sequence>
<accession>A0ABU7JNV9</accession>
<dbReference type="Pfam" id="PF00903">
    <property type="entry name" value="Glyoxalase"/>
    <property type="match status" value="1"/>
</dbReference>
<dbReference type="Proteomes" id="UP001331936">
    <property type="component" value="Unassembled WGS sequence"/>
</dbReference>
<dbReference type="PROSITE" id="PS51819">
    <property type="entry name" value="VOC"/>
    <property type="match status" value="1"/>
</dbReference>
<dbReference type="SUPFAM" id="SSF54593">
    <property type="entry name" value="Glyoxalase/Bleomycin resistance protein/Dihydroxybiphenyl dioxygenase"/>
    <property type="match status" value="1"/>
</dbReference>
<dbReference type="RefSeq" id="WP_330150584.1">
    <property type="nucleotide sequence ID" value="NZ_JAUZMZ010000010.1"/>
</dbReference>
<organism evidence="2 3">
    <name type="scientific">Rhodococcus chondri</name>
    <dbReference type="NCBI Taxonomy" id="3065941"/>
    <lineage>
        <taxon>Bacteria</taxon>
        <taxon>Bacillati</taxon>
        <taxon>Actinomycetota</taxon>
        <taxon>Actinomycetes</taxon>
        <taxon>Mycobacteriales</taxon>
        <taxon>Nocardiaceae</taxon>
        <taxon>Rhodococcus</taxon>
    </lineage>
</organism>
<feature type="domain" description="VOC" evidence="1">
    <location>
        <begin position="4"/>
        <end position="121"/>
    </location>
</feature>
<evidence type="ECO:0000259" key="1">
    <source>
        <dbReference type="PROSITE" id="PS51819"/>
    </source>
</evidence>
<comment type="caution">
    <text evidence="2">The sequence shown here is derived from an EMBL/GenBank/DDBJ whole genome shotgun (WGS) entry which is preliminary data.</text>
</comment>
<gene>
    <name evidence="2" type="ORF">Q8814_03310</name>
</gene>
<dbReference type="InterPro" id="IPR004360">
    <property type="entry name" value="Glyas_Fos-R_dOase_dom"/>
</dbReference>
<evidence type="ECO:0000313" key="3">
    <source>
        <dbReference type="Proteomes" id="UP001331936"/>
    </source>
</evidence>
<dbReference type="InterPro" id="IPR029068">
    <property type="entry name" value="Glyas_Bleomycin-R_OHBP_Dase"/>
</dbReference>
<evidence type="ECO:0000313" key="2">
    <source>
        <dbReference type="EMBL" id="MEE2031154.1"/>
    </source>
</evidence>
<protein>
    <submittedName>
        <fullName evidence="2">VOC family protein</fullName>
    </submittedName>
</protein>
<proteinExistence type="predicted"/>
<reference evidence="2 3" key="1">
    <citation type="submission" date="2023-08" db="EMBL/GenBank/DDBJ databases">
        <authorList>
            <person name="Girao M."/>
            <person name="Carvalho M.F."/>
        </authorList>
    </citation>
    <scope>NUCLEOTIDE SEQUENCE [LARGE SCALE GENOMIC DNA]</scope>
    <source>
        <strain evidence="2 3">CC-R104</strain>
    </source>
</reference>
<name>A0ABU7JNV9_9NOCA</name>
<dbReference type="EMBL" id="JAUZMZ010000010">
    <property type="protein sequence ID" value="MEE2031154.1"/>
    <property type="molecule type" value="Genomic_DNA"/>
</dbReference>
<dbReference type="Gene3D" id="3.10.180.10">
    <property type="entry name" value="2,3-Dihydroxybiphenyl 1,2-Dioxygenase, domain 1"/>
    <property type="match status" value="1"/>
</dbReference>
<dbReference type="CDD" id="cd08351">
    <property type="entry name" value="ChaP_like"/>
    <property type="match status" value="1"/>
</dbReference>
<dbReference type="InterPro" id="IPR037523">
    <property type="entry name" value="VOC_core"/>
</dbReference>